<feature type="compositionally biased region" description="Basic and acidic residues" evidence="6">
    <location>
        <begin position="614"/>
        <end position="624"/>
    </location>
</feature>
<dbReference type="Proteomes" id="UP000095284">
    <property type="component" value="Unplaced"/>
</dbReference>
<feature type="domain" description="RRM" evidence="7">
    <location>
        <begin position="400"/>
        <end position="470"/>
    </location>
</feature>
<feature type="compositionally biased region" description="Gly residues" evidence="6">
    <location>
        <begin position="486"/>
        <end position="516"/>
    </location>
</feature>
<accession>A0A1I7RVN7</accession>
<sequence length="624" mass="68455">MSSCTMNKFCGRLLALRHTCGVFSCQRETFAYSGRLYSFSSSNSCDMTDVEMAENGNTIKEEKPEAKPEEAMEQQAQSNGDGTDLQKVCTEKKLNTDVAKELSALFETLSLTLEDFDERAIEALGNFGADQAKFILNEIKRSGLYGVHNRPQFVMSVMRNFKDKVRQVGASEALKSALIPGPPIEDIKKLVESTGYTLEVTVGQRKYHAPPDVPAPEHGHETFIGQIPKDIFEDKIAEKFAEVGKIYDLRLMLDPIMGRSRGYAFLVYETKEQAHEAVKKFDGHEILPGKALKVNVSVANRRLFVGNIPKAKSKEDILEELKKHPELENVTDVIIYSFPDASESKKNRGFCFVDFGDHKSASDARRKLAGGKIRPWNTDLVVDWAEQQAEPDEETMSTVKVLYVKNLKEAVTEEKLNEIFKEYGEIERVKKIRDYAFIHYKERESAVKAMEALQGTKIEDVEVEISLAKPQQDNKLKKKPMPRVGGPPGKGGPSKFGGPPKGRGGPPQRGYGGPGYGSFAPPPQGYDPYYGGGAPGGYYGGGGYDPYYQAPDPYYGGGGYPPAGYGGGYGGPPGGPKGRPNQRGPKRPGFGGRGGKRPGGSFDGPASKRGGGRPAEDFSLDNHF</sequence>
<feature type="domain" description="RRM" evidence="7">
    <location>
        <begin position="220"/>
        <end position="299"/>
    </location>
</feature>
<dbReference type="GO" id="GO:0003723">
    <property type="term" value="F:RNA binding"/>
    <property type="evidence" value="ECO:0007669"/>
    <property type="project" value="UniProtKB-UniRule"/>
</dbReference>
<dbReference type="AlphaFoldDB" id="A0A1I7RVN7"/>
<keyword evidence="3" id="KW-0677">Repeat</keyword>
<dbReference type="InterPro" id="IPR006535">
    <property type="entry name" value="HnRNP_R/Q_splicing_fac"/>
</dbReference>
<dbReference type="PROSITE" id="PS50102">
    <property type="entry name" value="RRM"/>
    <property type="match status" value="3"/>
</dbReference>
<dbReference type="FunFam" id="3.30.70.330:FF:000027">
    <property type="entry name" value="Heterogeneous nuclear ribonucleoprotein q isoform"/>
    <property type="match status" value="1"/>
</dbReference>
<feature type="compositionally biased region" description="Gly residues" evidence="6">
    <location>
        <begin position="589"/>
        <end position="602"/>
    </location>
</feature>
<proteinExistence type="predicted"/>
<dbReference type="FunFam" id="3.30.70.330:FF:000023">
    <property type="entry name" value="Heterogeneous nuclear ribonucleoprotein q isoform"/>
    <property type="match status" value="1"/>
</dbReference>
<dbReference type="InterPro" id="IPR000504">
    <property type="entry name" value="RRM_dom"/>
</dbReference>
<dbReference type="NCBIfam" id="TIGR01648">
    <property type="entry name" value="hnRNP-R-Q"/>
    <property type="match status" value="1"/>
</dbReference>
<dbReference type="CDD" id="cd12251">
    <property type="entry name" value="RRM3_hnRNPR_like"/>
    <property type="match status" value="1"/>
</dbReference>
<organism evidence="8 9">
    <name type="scientific">Bursaphelenchus xylophilus</name>
    <name type="common">Pinewood nematode worm</name>
    <name type="synonym">Aphelenchoides xylophilus</name>
    <dbReference type="NCBI Taxonomy" id="6326"/>
    <lineage>
        <taxon>Eukaryota</taxon>
        <taxon>Metazoa</taxon>
        <taxon>Ecdysozoa</taxon>
        <taxon>Nematoda</taxon>
        <taxon>Chromadorea</taxon>
        <taxon>Rhabditida</taxon>
        <taxon>Tylenchina</taxon>
        <taxon>Tylenchomorpha</taxon>
        <taxon>Aphelenchoidea</taxon>
        <taxon>Aphelenchoididae</taxon>
        <taxon>Bursaphelenchus</taxon>
    </lineage>
</organism>
<dbReference type="Pfam" id="PF18360">
    <property type="entry name" value="hnRNP_Q_AcD"/>
    <property type="match status" value="1"/>
</dbReference>
<evidence type="ECO:0000256" key="5">
    <source>
        <dbReference type="PROSITE-ProRule" id="PRU00176"/>
    </source>
</evidence>
<comment type="subcellular location">
    <subcellularLocation>
        <location evidence="1">Cytoplasm</location>
    </subcellularLocation>
</comment>
<dbReference type="PANTHER" id="PTHR21245">
    <property type="entry name" value="HETEROGENEOUS NUCLEAR RIBONUCLEOPROTEIN"/>
    <property type="match status" value="1"/>
</dbReference>
<dbReference type="eggNOG" id="KOG0117">
    <property type="taxonomic scope" value="Eukaryota"/>
</dbReference>
<dbReference type="CDD" id="cd12250">
    <property type="entry name" value="RRM2_hnRNPR_like"/>
    <property type="match status" value="1"/>
</dbReference>
<dbReference type="CDD" id="cd21039">
    <property type="entry name" value="NURR"/>
    <property type="match status" value="1"/>
</dbReference>
<evidence type="ECO:0000313" key="9">
    <source>
        <dbReference type="WBParaSite" id="BXY_0479900.1"/>
    </source>
</evidence>
<dbReference type="WBParaSite" id="BXY_0479900.1">
    <property type="protein sequence ID" value="BXY_0479900.1"/>
    <property type="gene ID" value="BXY_0479900"/>
</dbReference>
<dbReference type="Pfam" id="PF00076">
    <property type="entry name" value="RRM_1"/>
    <property type="match status" value="3"/>
</dbReference>
<evidence type="ECO:0000256" key="1">
    <source>
        <dbReference type="ARBA" id="ARBA00004496"/>
    </source>
</evidence>
<feature type="region of interest" description="Disordered" evidence="6">
    <location>
        <begin position="469"/>
        <end position="532"/>
    </location>
</feature>
<feature type="region of interest" description="Disordered" evidence="6">
    <location>
        <begin position="60"/>
        <end position="84"/>
    </location>
</feature>
<evidence type="ECO:0000256" key="3">
    <source>
        <dbReference type="ARBA" id="ARBA00022737"/>
    </source>
</evidence>
<evidence type="ECO:0000256" key="2">
    <source>
        <dbReference type="ARBA" id="ARBA00022490"/>
    </source>
</evidence>
<evidence type="ECO:0000313" key="8">
    <source>
        <dbReference type="Proteomes" id="UP000095284"/>
    </source>
</evidence>
<name>A0A1I7RVN7_BURXY</name>
<keyword evidence="4 5" id="KW-0694">RNA-binding</keyword>
<feature type="domain" description="RRM" evidence="7">
    <location>
        <begin position="301"/>
        <end position="387"/>
    </location>
</feature>
<feature type="region of interest" description="Disordered" evidence="6">
    <location>
        <begin position="550"/>
        <end position="624"/>
    </location>
</feature>
<dbReference type="InterPro" id="IPR041337">
    <property type="entry name" value="hnRNP_Q_AcD"/>
</dbReference>
<evidence type="ECO:0000256" key="4">
    <source>
        <dbReference type="ARBA" id="ARBA00022884"/>
    </source>
</evidence>
<feature type="compositionally biased region" description="Gly residues" evidence="6">
    <location>
        <begin position="555"/>
        <end position="572"/>
    </location>
</feature>
<dbReference type="Gene3D" id="3.30.70.330">
    <property type="match status" value="3"/>
</dbReference>
<protein>
    <submittedName>
        <fullName evidence="9">Heterogeneous nuclear ribonucleoprotein Q</fullName>
    </submittedName>
</protein>
<dbReference type="SUPFAM" id="SSF54928">
    <property type="entry name" value="RNA-binding domain, RBD"/>
    <property type="match status" value="2"/>
</dbReference>
<dbReference type="SMART" id="SM00360">
    <property type="entry name" value="RRM"/>
    <property type="match status" value="3"/>
</dbReference>
<reference evidence="9" key="1">
    <citation type="submission" date="2016-11" db="UniProtKB">
        <authorList>
            <consortium name="WormBaseParasite"/>
        </authorList>
    </citation>
    <scope>IDENTIFICATION</scope>
</reference>
<dbReference type="InterPro" id="IPR012677">
    <property type="entry name" value="Nucleotide-bd_a/b_plait_sf"/>
</dbReference>
<keyword evidence="2" id="KW-0963">Cytoplasm</keyword>
<dbReference type="GO" id="GO:0005737">
    <property type="term" value="C:cytoplasm"/>
    <property type="evidence" value="ECO:0007669"/>
    <property type="project" value="UniProtKB-SubCell"/>
</dbReference>
<evidence type="ECO:0000256" key="6">
    <source>
        <dbReference type="SAM" id="MobiDB-lite"/>
    </source>
</evidence>
<feature type="compositionally biased region" description="Basic and acidic residues" evidence="6">
    <location>
        <begin position="60"/>
        <end position="70"/>
    </location>
</feature>
<evidence type="ECO:0000259" key="7">
    <source>
        <dbReference type="PROSITE" id="PS50102"/>
    </source>
</evidence>
<dbReference type="InterPro" id="IPR035979">
    <property type="entry name" value="RBD_domain_sf"/>
</dbReference>